<keyword evidence="1" id="KW-0732">Signal</keyword>
<feature type="chain" id="PRO_5046656617" evidence="1">
    <location>
        <begin position="25"/>
        <end position="72"/>
    </location>
</feature>
<feature type="signal peptide" evidence="1">
    <location>
        <begin position="1"/>
        <end position="24"/>
    </location>
</feature>
<keyword evidence="3" id="KW-1185">Reference proteome</keyword>
<name>A0ABR5AIP8_9BACL</name>
<dbReference type="Proteomes" id="UP000031967">
    <property type="component" value="Unassembled WGS sequence"/>
</dbReference>
<comment type="caution">
    <text evidence="2">The sequence shown here is derived from an EMBL/GenBank/DDBJ whole genome shotgun (WGS) entry which is preliminary data.</text>
</comment>
<dbReference type="EMBL" id="JXAK01000021">
    <property type="protein sequence ID" value="KIL40450.1"/>
    <property type="molecule type" value="Genomic_DNA"/>
</dbReference>
<proteinExistence type="predicted"/>
<protein>
    <submittedName>
        <fullName evidence="2">Uncharacterized protein</fullName>
    </submittedName>
</protein>
<accession>A0ABR5AIP8</accession>
<reference evidence="2 3" key="1">
    <citation type="submission" date="2014-12" db="EMBL/GenBank/DDBJ databases">
        <title>Draft genome sequence of Paenibacillus kamchatkensis strain B-2647.</title>
        <authorList>
            <person name="Karlyshev A.V."/>
            <person name="Kudryashova E.B."/>
        </authorList>
    </citation>
    <scope>NUCLEOTIDE SEQUENCE [LARGE SCALE GENOMIC DNA]</scope>
    <source>
        <strain evidence="2 3">VKM B-2647</strain>
    </source>
</reference>
<dbReference type="RefSeq" id="WP_041048098.1">
    <property type="nucleotide sequence ID" value="NZ_JXAK01000021.1"/>
</dbReference>
<gene>
    <name evidence="2" type="ORF">SD70_13670</name>
</gene>
<evidence type="ECO:0000313" key="3">
    <source>
        <dbReference type="Proteomes" id="UP000031967"/>
    </source>
</evidence>
<sequence>MNLKTKILGASIALIIAGGGATFATIDFLTPAKGAEDAKYSETQTAKYKDGSTFEYVVKKPYTTQSQSKTEY</sequence>
<evidence type="ECO:0000313" key="2">
    <source>
        <dbReference type="EMBL" id="KIL40450.1"/>
    </source>
</evidence>
<organism evidence="2 3">
    <name type="scientific">Gordoniibacillus kamchatkensis</name>
    <dbReference type="NCBI Taxonomy" id="1590651"/>
    <lineage>
        <taxon>Bacteria</taxon>
        <taxon>Bacillati</taxon>
        <taxon>Bacillota</taxon>
        <taxon>Bacilli</taxon>
        <taxon>Bacillales</taxon>
        <taxon>Paenibacillaceae</taxon>
        <taxon>Gordoniibacillus</taxon>
    </lineage>
</organism>
<evidence type="ECO:0000256" key="1">
    <source>
        <dbReference type="SAM" id="SignalP"/>
    </source>
</evidence>